<keyword evidence="1" id="KW-1133">Transmembrane helix</keyword>
<dbReference type="EMBL" id="JBHTAX010000005">
    <property type="protein sequence ID" value="MFC7192584.1"/>
    <property type="molecule type" value="Genomic_DNA"/>
</dbReference>
<dbReference type="Proteomes" id="UP001596417">
    <property type="component" value="Unassembled WGS sequence"/>
</dbReference>
<accession>A0ABD5YT81</accession>
<evidence type="ECO:0000313" key="3">
    <source>
        <dbReference type="Proteomes" id="UP001596417"/>
    </source>
</evidence>
<dbReference type="RefSeq" id="WP_390206769.1">
    <property type="nucleotide sequence ID" value="NZ_JBHTAX010000005.1"/>
</dbReference>
<keyword evidence="3" id="KW-1185">Reference proteome</keyword>
<dbReference type="AlphaFoldDB" id="A0ABD5YT81"/>
<evidence type="ECO:0000256" key="1">
    <source>
        <dbReference type="SAM" id="Phobius"/>
    </source>
</evidence>
<sequence length="101" mass="11376">MTESGWLTHAWQMGRFDFKRTLTGMWDDKARLAMTVGPMVFMGVVGLALLVAFADELQGFSGMTLTDGARGQLAMFWVFGVYIFTNRLVTQRSRVEAEELC</sequence>
<keyword evidence="1" id="KW-0472">Membrane</keyword>
<proteinExistence type="predicted"/>
<protein>
    <submittedName>
        <fullName evidence="2">Uncharacterized protein</fullName>
    </submittedName>
</protein>
<organism evidence="2 3">
    <name type="scientific">Halocatena marina</name>
    <dbReference type="NCBI Taxonomy" id="2934937"/>
    <lineage>
        <taxon>Archaea</taxon>
        <taxon>Methanobacteriati</taxon>
        <taxon>Methanobacteriota</taxon>
        <taxon>Stenosarchaea group</taxon>
        <taxon>Halobacteria</taxon>
        <taxon>Halobacteriales</taxon>
        <taxon>Natronomonadaceae</taxon>
        <taxon>Halocatena</taxon>
    </lineage>
</organism>
<keyword evidence="1" id="KW-0812">Transmembrane</keyword>
<comment type="caution">
    <text evidence="2">The sequence shown here is derived from an EMBL/GenBank/DDBJ whole genome shotgun (WGS) entry which is preliminary data.</text>
</comment>
<evidence type="ECO:0000313" key="2">
    <source>
        <dbReference type="EMBL" id="MFC7192584.1"/>
    </source>
</evidence>
<feature type="transmembrane region" description="Helical" evidence="1">
    <location>
        <begin position="32"/>
        <end position="53"/>
    </location>
</feature>
<name>A0ABD5YT81_9EURY</name>
<reference evidence="2 3" key="1">
    <citation type="journal article" date="2019" name="Int. J. Syst. Evol. Microbiol.">
        <title>The Global Catalogue of Microorganisms (GCM) 10K type strain sequencing project: providing services to taxonomists for standard genome sequencing and annotation.</title>
        <authorList>
            <consortium name="The Broad Institute Genomics Platform"/>
            <consortium name="The Broad Institute Genome Sequencing Center for Infectious Disease"/>
            <person name="Wu L."/>
            <person name="Ma J."/>
        </authorList>
    </citation>
    <scope>NUCLEOTIDE SEQUENCE [LARGE SCALE GENOMIC DNA]</scope>
    <source>
        <strain evidence="2 3">RDMS1</strain>
    </source>
</reference>
<gene>
    <name evidence="2" type="ORF">ACFQL7_24065</name>
</gene>
<feature type="transmembrane region" description="Helical" evidence="1">
    <location>
        <begin position="73"/>
        <end position="89"/>
    </location>
</feature>